<feature type="region of interest" description="Disordered" evidence="1">
    <location>
        <begin position="1"/>
        <end position="23"/>
    </location>
</feature>
<feature type="region of interest" description="Disordered" evidence="1">
    <location>
        <begin position="568"/>
        <end position="603"/>
    </location>
</feature>
<proteinExistence type="predicted"/>
<feature type="compositionally biased region" description="Polar residues" evidence="1">
    <location>
        <begin position="124"/>
        <end position="140"/>
    </location>
</feature>
<feature type="compositionally biased region" description="Pro residues" evidence="1">
    <location>
        <begin position="283"/>
        <end position="292"/>
    </location>
</feature>
<feature type="region of interest" description="Disordered" evidence="1">
    <location>
        <begin position="327"/>
        <end position="352"/>
    </location>
</feature>
<name>K1R6M2_MAGGI</name>
<reference evidence="2" key="1">
    <citation type="journal article" date="2012" name="Nature">
        <title>The oyster genome reveals stress adaptation and complexity of shell formation.</title>
        <authorList>
            <person name="Zhang G."/>
            <person name="Fang X."/>
            <person name="Guo X."/>
            <person name="Li L."/>
            <person name="Luo R."/>
            <person name="Xu F."/>
            <person name="Yang P."/>
            <person name="Zhang L."/>
            <person name="Wang X."/>
            <person name="Qi H."/>
            <person name="Xiong Z."/>
            <person name="Que H."/>
            <person name="Xie Y."/>
            <person name="Holland P.W."/>
            <person name="Paps J."/>
            <person name="Zhu Y."/>
            <person name="Wu F."/>
            <person name="Chen Y."/>
            <person name="Wang J."/>
            <person name="Peng C."/>
            <person name="Meng J."/>
            <person name="Yang L."/>
            <person name="Liu J."/>
            <person name="Wen B."/>
            <person name="Zhang N."/>
            <person name="Huang Z."/>
            <person name="Zhu Q."/>
            <person name="Feng Y."/>
            <person name="Mount A."/>
            <person name="Hedgecock D."/>
            <person name="Xu Z."/>
            <person name="Liu Y."/>
            <person name="Domazet-Loso T."/>
            <person name="Du Y."/>
            <person name="Sun X."/>
            <person name="Zhang S."/>
            <person name="Liu B."/>
            <person name="Cheng P."/>
            <person name="Jiang X."/>
            <person name="Li J."/>
            <person name="Fan D."/>
            <person name="Wang W."/>
            <person name="Fu W."/>
            <person name="Wang T."/>
            <person name="Wang B."/>
            <person name="Zhang J."/>
            <person name="Peng Z."/>
            <person name="Li Y."/>
            <person name="Li N."/>
            <person name="Wang J."/>
            <person name="Chen M."/>
            <person name="He Y."/>
            <person name="Tan F."/>
            <person name="Song X."/>
            <person name="Zheng Q."/>
            <person name="Huang R."/>
            <person name="Yang H."/>
            <person name="Du X."/>
            <person name="Chen L."/>
            <person name="Yang M."/>
            <person name="Gaffney P.M."/>
            <person name="Wang S."/>
            <person name="Luo L."/>
            <person name="She Z."/>
            <person name="Ming Y."/>
            <person name="Huang W."/>
            <person name="Zhang S."/>
            <person name="Huang B."/>
            <person name="Zhang Y."/>
            <person name="Qu T."/>
            <person name="Ni P."/>
            <person name="Miao G."/>
            <person name="Wang J."/>
            <person name="Wang Q."/>
            <person name="Steinberg C.E."/>
            <person name="Wang H."/>
            <person name="Li N."/>
            <person name="Qian L."/>
            <person name="Zhang G."/>
            <person name="Li Y."/>
            <person name="Yang H."/>
            <person name="Liu X."/>
            <person name="Wang J."/>
            <person name="Yin Y."/>
            <person name="Wang J."/>
        </authorList>
    </citation>
    <scope>NUCLEOTIDE SEQUENCE [LARGE SCALE GENOMIC DNA]</scope>
    <source>
        <strain evidence="2">05x7-T-G4-1.051#20</strain>
    </source>
</reference>
<feature type="compositionally biased region" description="Polar residues" evidence="1">
    <location>
        <begin position="580"/>
        <end position="603"/>
    </location>
</feature>
<dbReference type="InParanoid" id="K1R6M2"/>
<feature type="compositionally biased region" description="Low complexity" evidence="1">
    <location>
        <begin position="210"/>
        <end position="221"/>
    </location>
</feature>
<dbReference type="AlphaFoldDB" id="K1R6M2"/>
<accession>K1R6M2</accession>
<sequence>MPKWNFPHVNKMHTSPPKEEKSDGRPLFEELITTFDIDDSHLLGQIPAIFFPPNFVRHEFRRIGPEVDPVCPPLRCAPVPEGCAQPRIIMVNGRRCPFCPRNICIDSEPPREGLEGNRILLSIAETNSQRESNNSPPTSTRDTEQRTDRPASPRSTPNGRSSPDPDSPFFAPNERRVVRTGRQGVRGTRIDPPTRRRTRVDPPARRRSGSSRNRSPSTGSRARTGERSRSTEPSEKPPSKLQPVENQQNAHILFPLEPFRENVISDTEPKSNKNEKSQKSVPVKPPVTPAPTKPTSTPAPTHGTRSGRQARQNIHLLFHALNRIGSQSRNQQPNNQPNRPPQTPFLPPLHAMAGSPFTQVVQQGSQNNNRQNGDTQSSNRQRQAINGIHPLLPMFLLQQARLNSLNAPTPSPAPNAPNAAAQNTPQRNNAPNLQHLPPHLRAMMPFPFFNPAANQQNTIPGMTMQANQAGPANGEPSVPPVTPTVQAEINQWMDQMAMPIQEVLGEVSPSQSGSRQQPNLHQIQRNQLTPPAQQVLNIGQQQNPQTQQPRIPNQAFFQQWLQQMALQRQRLAAGQAPGQMTPQGAPSNRATPQTPNSNLLFQNMDPSRMNTAAQNPVNPAATTQNNAAGSNGGFTQWLDSLATQIQHQLEDGSNPVPQTNAIPQQLINNMPQHLNVLQNFNNVPSANGVGGEVNFNNWLENMVSPIQQELTRSPGNPQGSPARGGADMPASAWINEMVDPIQQGLGRR</sequence>
<feature type="compositionally biased region" description="Low complexity" evidence="1">
    <location>
        <begin position="161"/>
        <end position="170"/>
    </location>
</feature>
<dbReference type="EMBL" id="JH819194">
    <property type="protein sequence ID" value="EKC29586.1"/>
    <property type="molecule type" value="Genomic_DNA"/>
</dbReference>
<feature type="compositionally biased region" description="Low complexity" evidence="1">
    <location>
        <begin position="568"/>
        <end position="579"/>
    </location>
</feature>
<organism evidence="2">
    <name type="scientific">Magallana gigas</name>
    <name type="common">Pacific oyster</name>
    <name type="synonym">Crassostrea gigas</name>
    <dbReference type="NCBI Taxonomy" id="29159"/>
    <lineage>
        <taxon>Eukaryota</taxon>
        <taxon>Metazoa</taxon>
        <taxon>Spiralia</taxon>
        <taxon>Lophotrochozoa</taxon>
        <taxon>Mollusca</taxon>
        <taxon>Bivalvia</taxon>
        <taxon>Autobranchia</taxon>
        <taxon>Pteriomorphia</taxon>
        <taxon>Ostreida</taxon>
        <taxon>Ostreoidea</taxon>
        <taxon>Ostreidae</taxon>
        <taxon>Magallana</taxon>
    </lineage>
</organism>
<feature type="region of interest" description="Disordered" evidence="1">
    <location>
        <begin position="404"/>
        <end position="436"/>
    </location>
</feature>
<feature type="compositionally biased region" description="Low complexity" evidence="1">
    <location>
        <begin position="416"/>
        <end position="432"/>
    </location>
</feature>
<feature type="compositionally biased region" description="Basic and acidic residues" evidence="1">
    <location>
        <begin position="267"/>
        <end position="278"/>
    </location>
</feature>
<evidence type="ECO:0000313" key="2">
    <source>
        <dbReference type="EMBL" id="EKC29586.1"/>
    </source>
</evidence>
<feature type="region of interest" description="Disordered" evidence="1">
    <location>
        <begin position="709"/>
        <end position="748"/>
    </location>
</feature>
<feature type="compositionally biased region" description="Polar residues" evidence="1">
    <location>
        <begin position="709"/>
        <end position="719"/>
    </location>
</feature>
<feature type="region of interest" description="Disordered" evidence="1">
    <location>
        <begin position="266"/>
        <end position="308"/>
    </location>
</feature>
<evidence type="ECO:0000256" key="1">
    <source>
        <dbReference type="SAM" id="MobiDB-lite"/>
    </source>
</evidence>
<feature type="compositionally biased region" description="Basic and acidic residues" evidence="1">
    <location>
        <begin position="141"/>
        <end position="151"/>
    </location>
</feature>
<feature type="region of interest" description="Disordered" evidence="1">
    <location>
        <begin position="124"/>
        <end position="247"/>
    </location>
</feature>
<protein>
    <submittedName>
        <fullName evidence="2">Uncharacterized protein</fullName>
    </submittedName>
</protein>
<gene>
    <name evidence="2" type="ORF">CGI_10027370</name>
</gene>
<feature type="compositionally biased region" description="Basic and acidic residues" evidence="1">
    <location>
        <begin position="223"/>
        <end position="238"/>
    </location>
</feature>
<feature type="compositionally biased region" description="Pro residues" evidence="1">
    <location>
        <begin position="338"/>
        <end position="347"/>
    </location>
</feature>
<feature type="compositionally biased region" description="Basic and acidic residues" evidence="1">
    <location>
        <begin position="188"/>
        <end position="204"/>
    </location>
</feature>
<dbReference type="HOGENOM" id="CLU_371830_0_0_1"/>